<dbReference type="PANTHER" id="PTHR30408:SF12">
    <property type="entry name" value="TYPE I RESTRICTION ENZYME MJAVIII SPECIFICITY SUBUNIT"/>
    <property type="match status" value="1"/>
</dbReference>
<feature type="non-terminal residue" evidence="5">
    <location>
        <position position="378"/>
    </location>
</feature>
<dbReference type="InterPro" id="IPR052021">
    <property type="entry name" value="Type-I_RS_S_subunit"/>
</dbReference>
<keyword evidence="3" id="KW-0238">DNA-binding</keyword>
<dbReference type="InterPro" id="IPR000055">
    <property type="entry name" value="Restrct_endonuc_typeI_TRD"/>
</dbReference>
<organism evidence="5">
    <name type="scientific">marine sediment metagenome</name>
    <dbReference type="NCBI Taxonomy" id="412755"/>
    <lineage>
        <taxon>unclassified sequences</taxon>
        <taxon>metagenomes</taxon>
        <taxon>ecological metagenomes</taxon>
    </lineage>
</organism>
<reference evidence="5" key="1">
    <citation type="journal article" date="2014" name="Front. Microbiol.">
        <title>High frequency of phylogenetically diverse reductive dehalogenase-homologous genes in deep subseafloor sedimentary metagenomes.</title>
        <authorList>
            <person name="Kawai M."/>
            <person name="Futagami T."/>
            <person name="Toyoda A."/>
            <person name="Takaki Y."/>
            <person name="Nishi S."/>
            <person name="Hori S."/>
            <person name="Arai W."/>
            <person name="Tsubouchi T."/>
            <person name="Morono Y."/>
            <person name="Uchiyama I."/>
            <person name="Ito T."/>
            <person name="Fujiyama A."/>
            <person name="Inagaki F."/>
            <person name="Takami H."/>
        </authorList>
    </citation>
    <scope>NUCLEOTIDE SEQUENCE</scope>
    <source>
        <strain evidence="5">Expedition CK06-06</strain>
    </source>
</reference>
<dbReference type="EMBL" id="BARU01005140">
    <property type="protein sequence ID" value="GAH27320.1"/>
    <property type="molecule type" value="Genomic_DNA"/>
</dbReference>
<keyword evidence="2" id="KW-0680">Restriction system</keyword>
<feature type="domain" description="Type I restriction modification DNA specificity" evidence="4">
    <location>
        <begin position="16"/>
        <end position="178"/>
    </location>
</feature>
<dbReference type="Gene3D" id="3.90.220.20">
    <property type="entry name" value="DNA methylase specificity domains"/>
    <property type="match status" value="2"/>
</dbReference>
<evidence type="ECO:0000256" key="3">
    <source>
        <dbReference type="ARBA" id="ARBA00023125"/>
    </source>
</evidence>
<sequence length="378" mass="42122">MKTHQEFRDTKIGKIPDEWEVVKLGDEEVTVLIMGQSPPSSTYNNAGIGLPFLQGNAEFGEMYPMPVLSCSHPIKITEKNDILLSVRAPVGDVNIAPFKSCIGRGLAAIRPKGNKLDYFFLFYYLKLRSRLFESLSMGSTFKAIRKMEIEKFRVLLPPLPEQKKIAEILSTVDQAIEKVDEAIVKTKRVKKGLMQELLNKGIGHKEFKQTEIGRIPDEWKVVRLGDISLDLIGGGTPSTSNPGYWNGDVAWMTSAHINDREIKTGQRYITKEGLQNSATSVVPEGNLLVATRVGIGKAAINKIDIAISQDLTGIMINKNRSIPDFVYWCLINNKNRLKSLAQGSTIKGILRERLGNLRLPLPPLPEQKKIAEILSTVD</sequence>
<protein>
    <recommendedName>
        <fullName evidence="4">Type I restriction modification DNA specificity domain-containing protein</fullName>
    </recommendedName>
</protein>
<dbReference type="Pfam" id="PF01420">
    <property type="entry name" value="Methylase_S"/>
    <property type="match status" value="2"/>
</dbReference>
<evidence type="ECO:0000256" key="1">
    <source>
        <dbReference type="ARBA" id="ARBA00010923"/>
    </source>
</evidence>
<dbReference type="CDD" id="cd17245">
    <property type="entry name" value="RMtype1_S_TteMORF1547P-TRD2-CR2_Aco12261I-TRD1-CR1_like"/>
    <property type="match status" value="1"/>
</dbReference>
<dbReference type="AlphaFoldDB" id="X1F416"/>
<comment type="caution">
    <text evidence="5">The sequence shown here is derived from an EMBL/GenBank/DDBJ whole genome shotgun (WGS) entry which is preliminary data.</text>
</comment>
<feature type="domain" description="Type I restriction modification DNA specificity" evidence="4">
    <location>
        <begin position="216"/>
        <end position="378"/>
    </location>
</feature>
<dbReference type="SUPFAM" id="SSF116734">
    <property type="entry name" value="DNA methylase specificity domain"/>
    <property type="match status" value="2"/>
</dbReference>
<dbReference type="PANTHER" id="PTHR30408">
    <property type="entry name" value="TYPE-1 RESTRICTION ENZYME ECOKI SPECIFICITY PROTEIN"/>
    <property type="match status" value="1"/>
</dbReference>
<evidence type="ECO:0000259" key="4">
    <source>
        <dbReference type="Pfam" id="PF01420"/>
    </source>
</evidence>
<evidence type="ECO:0000313" key="5">
    <source>
        <dbReference type="EMBL" id="GAH27320.1"/>
    </source>
</evidence>
<name>X1F416_9ZZZZ</name>
<proteinExistence type="inferred from homology"/>
<dbReference type="GO" id="GO:0003677">
    <property type="term" value="F:DNA binding"/>
    <property type="evidence" value="ECO:0007669"/>
    <property type="project" value="UniProtKB-KW"/>
</dbReference>
<dbReference type="GO" id="GO:0009307">
    <property type="term" value="P:DNA restriction-modification system"/>
    <property type="evidence" value="ECO:0007669"/>
    <property type="project" value="UniProtKB-KW"/>
</dbReference>
<gene>
    <name evidence="5" type="ORF">S03H2_09927</name>
</gene>
<evidence type="ECO:0000256" key="2">
    <source>
        <dbReference type="ARBA" id="ARBA00022747"/>
    </source>
</evidence>
<accession>X1F416</accession>
<comment type="similarity">
    <text evidence="1">Belongs to the type-I restriction system S methylase family.</text>
</comment>
<dbReference type="InterPro" id="IPR044946">
    <property type="entry name" value="Restrct_endonuc_typeI_TRD_sf"/>
</dbReference>